<evidence type="ECO:0008006" key="2">
    <source>
        <dbReference type="Google" id="ProtNLM"/>
    </source>
</evidence>
<dbReference type="Pfam" id="PF17170">
    <property type="entry name" value="DUF5128"/>
    <property type="match status" value="1"/>
</dbReference>
<evidence type="ECO:0000313" key="1">
    <source>
        <dbReference type="EMBL" id="MPM08698.1"/>
    </source>
</evidence>
<dbReference type="EMBL" id="VSSQ01001481">
    <property type="protein sequence ID" value="MPM08698.1"/>
    <property type="molecule type" value="Genomic_DNA"/>
</dbReference>
<dbReference type="Gene3D" id="2.120.10.30">
    <property type="entry name" value="TolB, C-terminal domain"/>
    <property type="match status" value="1"/>
</dbReference>
<organism evidence="1">
    <name type="scientific">bioreactor metagenome</name>
    <dbReference type="NCBI Taxonomy" id="1076179"/>
    <lineage>
        <taxon>unclassified sequences</taxon>
        <taxon>metagenomes</taxon>
        <taxon>ecological metagenomes</taxon>
    </lineage>
</organism>
<sequence length="375" mass="43917">MYMKNLFVLFEISFLILFASCTMNRLNKDLGVERIEVDLSKVNKKTPLFSSFDFIKLETKDECLLEKVVKVVFSDDYIYLLSSYGGNIYKYSNNGKYISKLRQGNGPGELTFATDFYVDEPHNKLYVLDVYRVIKEYDLSGTFLNEHKLDSPCFLFTRVNDAFLLFDSNLSKKNNFYLRLFNNNSKDKSFCKKNEYLKQIAFMPSNVFSMCGDSKYLFSHMLSDTIYHFEIDEEKLYPAYFIDFGKRSINSIDKQISDAREYDMICKTGNYISGIYSVSYINDKLFFSFMYEMNNLYAFYSSKEKEVFLYNQLCKGLPNTANCVGRNENSVIYSYTVSELKDFFDLNPPIDQEMVKLQKSCENPDENPILVRFSL</sequence>
<dbReference type="SUPFAM" id="SSF63825">
    <property type="entry name" value="YWTD domain"/>
    <property type="match status" value="1"/>
</dbReference>
<gene>
    <name evidence="1" type="ORF">SDC9_55012</name>
</gene>
<comment type="caution">
    <text evidence="1">The sequence shown here is derived from an EMBL/GenBank/DDBJ whole genome shotgun (WGS) entry which is preliminary data.</text>
</comment>
<dbReference type="AlphaFoldDB" id="A0A644WZ01"/>
<accession>A0A644WZ01</accession>
<proteinExistence type="predicted"/>
<reference evidence="1" key="1">
    <citation type="submission" date="2019-08" db="EMBL/GenBank/DDBJ databases">
        <authorList>
            <person name="Kucharzyk K."/>
            <person name="Murdoch R.W."/>
            <person name="Higgins S."/>
            <person name="Loffler F."/>
        </authorList>
    </citation>
    <scope>NUCLEOTIDE SEQUENCE</scope>
</reference>
<protein>
    <recommendedName>
        <fullName evidence="2">6-bladed beta-propeller</fullName>
    </recommendedName>
</protein>
<dbReference type="InterPro" id="IPR011042">
    <property type="entry name" value="6-blade_b-propeller_TolB-like"/>
</dbReference>
<name>A0A644WZ01_9ZZZZ</name>